<dbReference type="Pfam" id="PF12874">
    <property type="entry name" value="zf-met"/>
    <property type="match status" value="2"/>
</dbReference>
<dbReference type="GO" id="GO:0008270">
    <property type="term" value="F:zinc ion binding"/>
    <property type="evidence" value="ECO:0007669"/>
    <property type="project" value="UniProtKB-KW"/>
</dbReference>
<dbReference type="KEGG" id="osn:115219436"/>
<proteinExistence type="predicted"/>
<evidence type="ECO:0000256" key="1">
    <source>
        <dbReference type="ARBA" id="ARBA00004123"/>
    </source>
</evidence>
<organism evidence="12 13">
    <name type="scientific">Octopus sinensis</name>
    <name type="common">East Asian common octopus</name>
    <dbReference type="NCBI Taxonomy" id="2607531"/>
    <lineage>
        <taxon>Eukaryota</taxon>
        <taxon>Metazoa</taxon>
        <taxon>Spiralia</taxon>
        <taxon>Lophotrochozoa</taxon>
        <taxon>Mollusca</taxon>
        <taxon>Cephalopoda</taxon>
        <taxon>Coleoidea</taxon>
        <taxon>Octopodiformes</taxon>
        <taxon>Octopoda</taxon>
        <taxon>Incirrata</taxon>
        <taxon>Octopodidae</taxon>
        <taxon>Octopus</taxon>
    </lineage>
</organism>
<dbReference type="InterPro" id="IPR013087">
    <property type="entry name" value="Znf_C2H2_type"/>
</dbReference>
<evidence type="ECO:0000256" key="9">
    <source>
        <dbReference type="ARBA" id="ARBA00023242"/>
    </source>
</evidence>
<dbReference type="PROSITE" id="PS00028">
    <property type="entry name" value="ZINC_FINGER_C2H2_1"/>
    <property type="match status" value="4"/>
</dbReference>
<protein>
    <submittedName>
        <fullName evidence="13">Zinc finger protein 85</fullName>
    </submittedName>
</protein>
<dbReference type="PROSITE" id="PS50157">
    <property type="entry name" value="ZINC_FINGER_C2H2_2"/>
    <property type="match status" value="6"/>
</dbReference>
<evidence type="ECO:0000256" key="7">
    <source>
        <dbReference type="ARBA" id="ARBA00023125"/>
    </source>
</evidence>
<keyword evidence="8" id="KW-0804">Transcription</keyword>
<sequence length="210" mass="24371">MQASTATGNEEPVTVKKKIIENGFYCDVCEKVFSSRAHARTHKPAHLFLRKLKCSHCAKRFYQTHHLKKHEATHSSARPYACEICKRAFKVESNMKLHMAVHTREASHECPDCGFKFHQAGALTRHYRSIHLRQQFYECNVCKTKFNRKETLRSHLDSHRIDNPFSCKPCGMLFPDNSQLVKHTKAHHLVIKVPKSSQSQQKTQNVYKVE</sequence>
<evidence type="ECO:0000256" key="8">
    <source>
        <dbReference type="ARBA" id="ARBA00023163"/>
    </source>
</evidence>
<evidence type="ECO:0000256" key="2">
    <source>
        <dbReference type="ARBA" id="ARBA00022723"/>
    </source>
</evidence>
<evidence type="ECO:0000256" key="5">
    <source>
        <dbReference type="ARBA" id="ARBA00022833"/>
    </source>
</evidence>
<keyword evidence="4 10" id="KW-0863">Zinc-finger</keyword>
<keyword evidence="12" id="KW-1185">Reference proteome</keyword>
<dbReference type="Proteomes" id="UP000515154">
    <property type="component" value="Linkage group LG14"/>
</dbReference>
<dbReference type="PANTHER" id="PTHR47772">
    <property type="entry name" value="ZINC FINGER PROTEIN 200"/>
    <property type="match status" value="1"/>
</dbReference>
<name>A0A6P7T4X4_9MOLL</name>
<dbReference type="AlphaFoldDB" id="A0A6P7T4X4"/>
<feature type="domain" description="C2H2-type" evidence="11">
    <location>
        <begin position="137"/>
        <end position="164"/>
    </location>
</feature>
<keyword evidence="7" id="KW-0238">DNA-binding</keyword>
<evidence type="ECO:0000313" key="13">
    <source>
        <dbReference type="RefSeq" id="XP_029645460.2"/>
    </source>
</evidence>
<keyword evidence="6" id="KW-0805">Transcription regulation</keyword>
<dbReference type="FunFam" id="3.30.160.60:FF:000325">
    <property type="entry name" value="ZFP90 zinc finger protein"/>
    <property type="match status" value="1"/>
</dbReference>
<keyword evidence="2" id="KW-0479">Metal-binding</keyword>
<dbReference type="SMART" id="SM00355">
    <property type="entry name" value="ZnF_C2H2"/>
    <property type="match status" value="6"/>
</dbReference>
<comment type="subcellular location">
    <subcellularLocation>
        <location evidence="1">Nucleus</location>
    </subcellularLocation>
</comment>
<feature type="domain" description="C2H2-type" evidence="11">
    <location>
        <begin position="52"/>
        <end position="79"/>
    </location>
</feature>
<dbReference type="SUPFAM" id="SSF57667">
    <property type="entry name" value="beta-beta-alpha zinc fingers"/>
    <property type="match status" value="3"/>
</dbReference>
<evidence type="ECO:0000259" key="11">
    <source>
        <dbReference type="PROSITE" id="PS50157"/>
    </source>
</evidence>
<reference evidence="13" key="1">
    <citation type="submission" date="2025-08" db="UniProtKB">
        <authorList>
            <consortium name="RefSeq"/>
        </authorList>
    </citation>
    <scope>IDENTIFICATION</scope>
</reference>
<evidence type="ECO:0000313" key="12">
    <source>
        <dbReference type="Proteomes" id="UP000515154"/>
    </source>
</evidence>
<dbReference type="RefSeq" id="XP_029645460.2">
    <property type="nucleotide sequence ID" value="XM_029789600.2"/>
</dbReference>
<keyword evidence="9" id="KW-0539">Nucleus</keyword>
<keyword evidence="5" id="KW-0862">Zinc</keyword>
<dbReference type="InterPro" id="IPR050636">
    <property type="entry name" value="C2H2-ZF_domain-containing"/>
</dbReference>
<dbReference type="GO" id="GO:0005634">
    <property type="term" value="C:nucleus"/>
    <property type="evidence" value="ECO:0007669"/>
    <property type="project" value="UniProtKB-SubCell"/>
</dbReference>
<evidence type="ECO:0000256" key="10">
    <source>
        <dbReference type="PROSITE-ProRule" id="PRU00042"/>
    </source>
</evidence>
<dbReference type="PANTHER" id="PTHR47772:SF12">
    <property type="entry name" value="RB-ASSOCIATED KRAB ZINC FINGER-RELATED"/>
    <property type="match status" value="1"/>
</dbReference>
<evidence type="ECO:0000256" key="4">
    <source>
        <dbReference type="ARBA" id="ARBA00022771"/>
    </source>
</evidence>
<feature type="domain" description="C2H2-type" evidence="11">
    <location>
        <begin position="165"/>
        <end position="187"/>
    </location>
</feature>
<keyword evidence="3" id="KW-0677">Repeat</keyword>
<accession>A0A6P7T4X4</accession>
<dbReference type="GO" id="GO:0003677">
    <property type="term" value="F:DNA binding"/>
    <property type="evidence" value="ECO:0007669"/>
    <property type="project" value="UniProtKB-KW"/>
</dbReference>
<dbReference type="Pfam" id="PF00096">
    <property type="entry name" value="zf-C2H2"/>
    <property type="match status" value="2"/>
</dbReference>
<gene>
    <name evidence="13" type="primary">LOC115219436</name>
</gene>
<feature type="domain" description="C2H2-type" evidence="11">
    <location>
        <begin position="24"/>
        <end position="51"/>
    </location>
</feature>
<feature type="domain" description="C2H2-type" evidence="11">
    <location>
        <begin position="108"/>
        <end position="136"/>
    </location>
</feature>
<feature type="domain" description="C2H2-type" evidence="11">
    <location>
        <begin position="80"/>
        <end position="107"/>
    </location>
</feature>
<evidence type="ECO:0000256" key="3">
    <source>
        <dbReference type="ARBA" id="ARBA00022737"/>
    </source>
</evidence>
<dbReference type="InterPro" id="IPR036236">
    <property type="entry name" value="Znf_C2H2_sf"/>
</dbReference>
<dbReference type="Gene3D" id="3.30.160.60">
    <property type="entry name" value="Classic Zinc Finger"/>
    <property type="match status" value="4"/>
</dbReference>
<evidence type="ECO:0000256" key="6">
    <source>
        <dbReference type="ARBA" id="ARBA00023015"/>
    </source>
</evidence>